<evidence type="ECO:0000256" key="3">
    <source>
        <dbReference type="ARBA" id="ARBA00022737"/>
    </source>
</evidence>
<reference evidence="9 10" key="1">
    <citation type="journal article" date="2015" name="Genome Biol. Evol.">
        <title>The genome of winter moth (Operophtera brumata) provides a genomic perspective on sexual dimorphism and phenology.</title>
        <authorList>
            <person name="Derks M.F."/>
            <person name="Smit S."/>
            <person name="Salis L."/>
            <person name="Schijlen E."/>
            <person name="Bossers A."/>
            <person name="Mateman C."/>
            <person name="Pijl A.S."/>
            <person name="de Ridder D."/>
            <person name="Groenen M.A."/>
            <person name="Visser M.E."/>
            <person name="Megens H.J."/>
        </authorList>
    </citation>
    <scope>NUCLEOTIDE SEQUENCE [LARGE SCALE GENOMIC DNA]</scope>
    <source>
        <strain evidence="9">WM2013NL</strain>
        <tissue evidence="9">Head and thorax</tissue>
    </source>
</reference>
<dbReference type="InterPro" id="IPR013087">
    <property type="entry name" value="Znf_C2H2_type"/>
</dbReference>
<accession>A0A0L7KUV5</accession>
<dbReference type="PROSITE" id="PS00028">
    <property type="entry name" value="ZINC_FINGER_C2H2_1"/>
    <property type="match status" value="9"/>
</dbReference>
<keyword evidence="3" id="KW-0677">Repeat</keyword>
<evidence type="ECO:0000256" key="2">
    <source>
        <dbReference type="ARBA" id="ARBA00022723"/>
    </source>
</evidence>
<evidence type="ECO:0000313" key="10">
    <source>
        <dbReference type="Proteomes" id="UP000037510"/>
    </source>
</evidence>
<dbReference type="GO" id="GO:0000977">
    <property type="term" value="F:RNA polymerase II transcription regulatory region sequence-specific DNA binding"/>
    <property type="evidence" value="ECO:0007669"/>
    <property type="project" value="TreeGrafter"/>
</dbReference>
<dbReference type="GO" id="GO:0000981">
    <property type="term" value="F:DNA-binding transcription factor activity, RNA polymerase II-specific"/>
    <property type="evidence" value="ECO:0007669"/>
    <property type="project" value="TreeGrafter"/>
</dbReference>
<dbReference type="PANTHER" id="PTHR24381:SF393">
    <property type="entry name" value="CHROMATIN-LINKED ADAPTOR FOR MSL PROTEINS, ISOFORM B"/>
    <property type="match status" value="1"/>
</dbReference>
<dbReference type="SUPFAM" id="SSF57667">
    <property type="entry name" value="beta-beta-alpha zinc fingers"/>
    <property type="match status" value="4"/>
</dbReference>
<sequence length="373" mass="43784">ESKLVVGEQHGTERALTPTKDELTGAGFKALLTKHRENIHSVLAYSNATPIRCYSGMGYACVFCAHQHRDPAALKRHTRTEHITENYKIKHLRSHLVKLDVTGLKCSICNTKFVALESFMRHLKSKHDKPMHFDIKNHIVPYKFDKIDLECVKCGKLFNNFKNISEHMNNIHFRNYECDKCPRGFVNKNTLMTHGSNHKTGEFPCDYCRKIFRTRLRKREHERTLHIHNSKTRKCGYCPERFIDVAQKINHEVLVHKAERQQFSCTECKGKFTSPRLLRHHKKKQHFMHKCVVEGCDKTFFLNAELLLHLKTHGDERPFTCALCPKTYKSKKALVVHMNSHEEQRQFLCKVCKKLFLTKENLDLHLEKIHYIQ</sequence>
<keyword evidence="2" id="KW-0479">Metal-binding</keyword>
<dbReference type="GO" id="GO:0005634">
    <property type="term" value="C:nucleus"/>
    <property type="evidence" value="ECO:0007669"/>
    <property type="project" value="UniProtKB-SubCell"/>
</dbReference>
<comment type="subcellular location">
    <subcellularLocation>
        <location evidence="1">Nucleus</location>
    </subcellularLocation>
</comment>
<evidence type="ECO:0000256" key="4">
    <source>
        <dbReference type="ARBA" id="ARBA00022771"/>
    </source>
</evidence>
<name>A0A0L7KUV5_OPEBR</name>
<keyword evidence="10" id="KW-1185">Reference proteome</keyword>
<dbReference type="AlphaFoldDB" id="A0A0L7KUV5"/>
<dbReference type="GO" id="GO:0008270">
    <property type="term" value="F:zinc ion binding"/>
    <property type="evidence" value="ECO:0007669"/>
    <property type="project" value="UniProtKB-KW"/>
</dbReference>
<feature type="non-terminal residue" evidence="9">
    <location>
        <position position="1"/>
    </location>
</feature>
<keyword evidence="6" id="KW-0539">Nucleus</keyword>
<evidence type="ECO:0000256" key="6">
    <source>
        <dbReference type="ARBA" id="ARBA00023242"/>
    </source>
</evidence>
<evidence type="ECO:0000256" key="7">
    <source>
        <dbReference type="PROSITE-ProRule" id="PRU00042"/>
    </source>
</evidence>
<evidence type="ECO:0000259" key="8">
    <source>
        <dbReference type="PROSITE" id="PS50157"/>
    </source>
</evidence>
<feature type="domain" description="C2H2-type" evidence="8">
    <location>
        <begin position="319"/>
        <end position="346"/>
    </location>
</feature>
<dbReference type="PANTHER" id="PTHR24381">
    <property type="entry name" value="ZINC FINGER PROTEIN"/>
    <property type="match status" value="1"/>
</dbReference>
<gene>
    <name evidence="9" type="ORF">OBRU01_20317</name>
</gene>
<feature type="domain" description="C2H2-type" evidence="8">
    <location>
        <begin position="347"/>
        <end position="373"/>
    </location>
</feature>
<evidence type="ECO:0000256" key="5">
    <source>
        <dbReference type="ARBA" id="ARBA00022833"/>
    </source>
</evidence>
<feature type="domain" description="C2H2-type" evidence="8">
    <location>
        <begin position="203"/>
        <end position="233"/>
    </location>
</feature>
<dbReference type="Gene3D" id="3.30.160.60">
    <property type="entry name" value="Classic Zinc Finger"/>
    <property type="match status" value="5"/>
</dbReference>
<feature type="domain" description="C2H2-type" evidence="8">
    <location>
        <begin position="263"/>
        <end position="291"/>
    </location>
</feature>
<evidence type="ECO:0000256" key="1">
    <source>
        <dbReference type="ARBA" id="ARBA00004123"/>
    </source>
</evidence>
<organism evidence="9 10">
    <name type="scientific">Operophtera brumata</name>
    <name type="common">Winter moth</name>
    <name type="synonym">Phalaena brumata</name>
    <dbReference type="NCBI Taxonomy" id="104452"/>
    <lineage>
        <taxon>Eukaryota</taxon>
        <taxon>Metazoa</taxon>
        <taxon>Ecdysozoa</taxon>
        <taxon>Arthropoda</taxon>
        <taxon>Hexapoda</taxon>
        <taxon>Insecta</taxon>
        <taxon>Pterygota</taxon>
        <taxon>Neoptera</taxon>
        <taxon>Endopterygota</taxon>
        <taxon>Lepidoptera</taxon>
        <taxon>Glossata</taxon>
        <taxon>Ditrysia</taxon>
        <taxon>Geometroidea</taxon>
        <taxon>Geometridae</taxon>
        <taxon>Larentiinae</taxon>
        <taxon>Operophtera</taxon>
    </lineage>
</organism>
<dbReference type="PROSITE" id="PS50157">
    <property type="entry name" value="ZINC_FINGER_C2H2_2"/>
    <property type="match status" value="7"/>
</dbReference>
<dbReference type="STRING" id="104452.A0A0L7KUV5"/>
<evidence type="ECO:0000313" key="9">
    <source>
        <dbReference type="EMBL" id="KOB67028.1"/>
    </source>
</evidence>
<keyword evidence="5" id="KW-0862">Zinc</keyword>
<dbReference type="InterPro" id="IPR036236">
    <property type="entry name" value="Znf_C2H2_sf"/>
</dbReference>
<keyword evidence="4 7" id="KW-0863">Zinc-finger</keyword>
<comment type="caution">
    <text evidence="9">The sequence shown here is derived from an EMBL/GenBank/DDBJ whole genome shotgun (WGS) entry which is preliminary data.</text>
</comment>
<feature type="domain" description="C2H2-type" evidence="8">
    <location>
        <begin position="289"/>
        <end position="318"/>
    </location>
</feature>
<proteinExistence type="predicted"/>
<dbReference type="Pfam" id="PF00096">
    <property type="entry name" value="zf-C2H2"/>
    <property type="match status" value="2"/>
</dbReference>
<feature type="domain" description="C2H2-type" evidence="8">
    <location>
        <begin position="176"/>
        <end position="204"/>
    </location>
</feature>
<dbReference type="FunFam" id="3.30.160.60:FF:000065">
    <property type="entry name" value="B-cell CLL/lymphoma 6, member B"/>
    <property type="match status" value="1"/>
</dbReference>
<dbReference type="SMART" id="SM00355">
    <property type="entry name" value="ZnF_C2H2"/>
    <property type="match status" value="10"/>
</dbReference>
<dbReference type="EMBL" id="JTDY01005417">
    <property type="protein sequence ID" value="KOB67028.1"/>
    <property type="molecule type" value="Genomic_DNA"/>
</dbReference>
<dbReference type="Proteomes" id="UP000037510">
    <property type="component" value="Unassembled WGS sequence"/>
</dbReference>
<feature type="domain" description="C2H2-type" evidence="8">
    <location>
        <begin position="149"/>
        <end position="177"/>
    </location>
</feature>
<protein>
    <recommendedName>
        <fullName evidence="8">C2H2-type domain-containing protein</fullName>
    </recommendedName>
</protein>